<keyword evidence="6" id="KW-0808">Transferase</keyword>
<dbReference type="InterPro" id="IPR005467">
    <property type="entry name" value="His_kinase_dom"/>
</dbReference>
<comment type="catalytic activity">
    <reaction evidence="1">
        <text>ATP + protein L-histidine = ADP + protein N-phospho-L-histidine.</text>
        <dbReference type="EC" id="2.7.13.3"/>
    </reaction>
</comment>
<keyword evidence="8 15" id="KW-0418">Kinase</keyword>
<dbReference type="CDD" id="cd06225">
    <property type="entry name" value="HAMP"/>
    <property type="match status" value="1"/>
</dbReference>
<evidence type="ECO:0000259" key="14">
    <source>
        <dbReference type="PROSITE" id="PS50885"/>
    </source>
</evidence>
<dbReference type="Pfam" id="PF00672">
    <property type="entry name" value="HAMP"/>
    <property type="match status" value="1"/>
</dbReference>
<keyword evidence="12" id="KW-0812">Transmembrane</keyword>
<comment type="subcellular location">
    <subcellularLocation>
        <location evidence="2">Cell membrane</location>
        <topology evidence="2">Multi-pass membrane protein</topology>
    </subcellularLocation>
</comment>
<dbReference type="SMART" id="SM00387">
    <property type="entry name" value="HATPase_c"/>
    <property type="match status" value="1"/>
</dbReference>
<dbReference type="InterPro" id="IPR036890">
    <property type="entry name" value="HATPase_C_sf"/>
</dbReference>
<sequence>MRTLYTRIVLTVFMILLLSGAIALLVSNVAYYTWWQPTYSEKTSEAASTAVGYFSNHTDQDESALYTFLARTGYQLHVVKADGRVMRYGGSFRDESIDERTVTSVREGTVYEGMRDYPFHLFLLGLFDNEVVNTYGFPLEGPDGVDAVFIRPDLSAQIRELHLFVGLFFALLTGLAFLLIAVATRSIVKPVKSLTDATASVASRKTPRDLPLERSDEIGVLARRFDEMARTIETSEQARRRFVSNVSHEFQSPLTSLTGYASTLVELTDEKARPYAEIIRDETTRLSSLTRQLLLLARLDEADISLEQDVLLTTSIEDVIRGLSFQLDQKGIAVVTDLDDMTVKGDPILLAQVWMNLLQNAIHASREGGTIRIKLKRDERVTIIVSDDGHGMDDVTRAHLFERFFQGDASRGTAGTGLGLSIVHDIVSLHGGTIQVESTPGSGTTFTIQL</sequence>
<evidence type="ECO:0000256" key="2">
    <source>
        <dbReference type="ARBA" id="ARBA00004651"/>
    </source>
</evidence>
<keyword evidence="7" id="KW-0547">Nucleotide-binding</keyword>
<evidence type="ECO:0000256" key="7">
    <source>
        <dbReference type="ARBA" id="ARBA00022741"/>
    </source>
</evidence>
<dbReference type="PROSITE" id="PS50109">
    <property type="entry name" value="HIS_KIN"/>
    <property type="match status" value="1"/>
</dbReference>
<evidence type="ECO:0000256" key="9">
    <source>
        <dbReference type="ARBA" id="ARBA00022840"/>
    </source>
</evidence>
<keyword evidence="4" id="KW-1003">Cell membrane</keyword>
<accession>A0ABT2KZ86</accession>
<dbReference type="PANTHER" id="PTHR42878">
    <property type="entry name" value="TWO-COMPONENT HISTIDINE KINASE"/>
    <property type="match status" value="1"/>
</dbReference>
<keyword evidence="11 12" id="KW-0472">Membrane</keyword>
<dbReference type="PANTHER" id="PTHR42878:SF7">
    <property type="entry name" value="SENSOR HISTIDINE KINASE GLRK"/>
    <property type="match status" value="1"/>
</dbReference>
<evidence type="ECO:0000256" key="10">
    <source>
        <dbReference type="ARBA" id="ARBA00023012"/>
    </source>
</evidence>
<dbReference type="Pfam" id="PF00512">
    <property type="entry name" value="HisKA"/>
    <property type="match status" value="1"/>
</dbReference>
<proteinExistence type="predicted"/>
<dbReference type="CDD" id="cd00075">
    <property type="entry name" value="HATPase"/>
    <property type="match status" value="1"/>
</dbReference>
<dbReference type="SMART" id="SM00388">
    <property type="entry name" value="HisKA"/>
    <property type="match status" value="1"/>
</dbReference>
<evidence type="ECO:0000256" key="11">
    <source>
        <dbReference type="ARBA" id="ARBA00023136"/>
    </source>
</evidence>
<feature type="transmembrane region" description="Helical" evidence="12">
    <location>
        <begin position="12"/>
        <end position="34"/>
    </location>
</feature>
<protein>
    <recommendedName>
        <fullName evidence="3">histidine kinase</fullName>
        <ecNumber evidence="3">2.7.13.3</ecNumber>
    </recommendedName>
</protein>
<dbReference type="InterPro" id="IPR003660">
    <property type="entry name" value="HAMP_dom"/>
</dbReference>
<dbReference type="EC" id="2.7.13.3" evidence="3"/>
<dbReference type="PROSITE" id="PS50885">
    <property type="entry name" value="HAMP"/>
    <property type="match status" value="1"/>
</dbReference>
<dbReference type="InterPro" id="IPR036097">
    <property type="entry name" value="HisK_dim/P_sf"/>
</dbReference>
<dbReference type="Gene3D" id="3.30.565.10">
    <property type="entry name" value="Histidine kinase-like ATPase, C-terminal domain"/>
    <property type="match status" value="1"/>
</dbReference>
<evidence type="ECO:0000256" key="4">
    <source>
        <dbReference type="ARBA" id="ARBA00022475"/>
    </source>
</evidence>
<evidence type="ECO:0000313" key="15">
    <source>
        <dbReference type="EMBL" id="MCT4795641.1"/>
    </source>
</evidence>
<dbReference type="SMART" id="SM00304">
    <property type="entry name" value="HAMP"/>
    <property type="match status" value="1"/>
</dbReference>
<dbReference type="RefSeq" id="WP_034814928.1">
    <property type="nucleotide sequence ID" value="NZ_JANIEK010000031.1"/>
</dbReference>
<dbReference type="CDD" id="cd00082">
    <property type="entry name" value="HisKA"/>
    <property type="match status" value="1"/>
</dbReference>
<reference evidence="15 16" key="1">
    <citation type="submission" date="2022-07" db="EMBL/GenBank/DDBJ databases">
        <title>Genomic and pangenome structural analysis of the polyextremophile Exiguobacterium.</title>
        <authorList>
            <person name="Shen L."/>
        </authorList>
    </citation>
    <scope>NUCLEOTIDE SEQUENCE [LARGE SCALE GENOMIC DNA]</scope>
    <source>
        <strain evidence="15 16">12_1</strain>
    </source>
</reference>
<dbReference type="SUPFAM" id="SSF158472">
    <property type="entry name" value="HAMP domain-like"/>
    <property type="match status" value="1"/>
</dbReference>
<dbReference type="SUPFAM" id="SSF47384">
    <property type="entry name" value="Homodimeric domain of signal transducing histidine kinase"/>
    <property type="match status" value="1"/>
</dbReference>
<evidence type="ECO:0000256" key="1">
    <source>
        <dbReference type="ARBA" id="ARBA00000085"/>
    </source>
</evidence>
<keyword evidence="5" id="KW-0597">Phosphoprotein</keyword>
<dbReference type="InterPro" id="IPR003594">
    <property type="entry name" value="HATPase_dom"/>
</dbReference>
<gene>
    <name evidence="15" type="ORF">NQG31_08790</name>
</gene>
<comment type="caution">
    <text evidence="15">The sequence shown here is derived from an EMBL/GenBank/DDBJ whole genome shotgun (WGS) entry which is preliminary data.</text>
</comment>
<keyword evidence="16" id="KW-1185">Reference proteome</keyword>
<evidence type="ECO:0000256" key="12">
    <source>
        <dbReference type="SAM" id="Phobius"/>
    </source>
</evidence>
<dbReference type="InterPro" id="IPR004358">
    <property type="entry name" value="Sig_transdc_His_kin-like_C"/>
</dbReference>
<feature type="transmembrane region" description="Helical" evidence="12">
    <location>
        <begin position="161"/>
        <end position="183"/>
    </location>
</feature>
<name>A0ABT2KZ86_9BACL</name>
<organism evidence="15 16">
    <name type="scientific">Exiguobacterium alkaliphilum</name>
    <dbReference type="NCBI Taxonomy" id="1428684"/>
    <lineage>
        <taxon>Bacteria</taxon>
        <taxon>Bacillati</taxon>
        <taxon>Bacillota</taxon>
        <taxon>Bacilli</taxon>
        <taxon>Bacillales</taxon>
        <taxon>Bacillales Family XII. Incertae Sedis</taxon>
        <taxon>Exiguobacterium</taxon>
    </lineage>
</organism>
<dbReference type="Gene3D" id="6.10.340.10">
    <property type="match status" value="1"/>
</dbReference>
<keyword evidence="12" id="KW-1133">Transmembrane helix</keyword>
<evidence type="ECO:0000256" key="6">
    <source>
        <dbReference type="ARBA" id="ARBA00022679"/>
    </source>
</evidence>
<dbReference type="EMBL" id="JANIEK010000031">
    <property type="protein sequence ID" value="MCT4795641.1"/>
    <property type="molecule type" value="Genomic_DNA"/>
</dbReference>
<dbReference type="Proteomes" id="UP001206821">
    <property type="component" value="Unassembled WGS sequence"/>
</dbReference>
<dbReference type="InterPro" id="IPR050351">
    <property type="entry name" value="BphY/WalK/GraS-like"/>
</dbReference>
<keyword evidence="10" id="KW-0902">Two-component regulatory system</keyword>
<dbReference type="GO" id="GO:0016301">
    <property type="term" value="F:kinase activity"/>
    <property type="evidence" value="ECO:0007669"/>
    <property type="project" value="UniProtKB-KW"/>
</dbReference>
<keyword evidence="9" id="KW-0067">ATP-binding</keyword>
<evidence type="ECO:0000259" key="13">
    <source>
        <dbReference type="PROSITE" id="PS50109"/>
    </source>
</evidence>
<feature type="domain" description="HAMP" evidence="14">
    <location>
        <begin position="185"/>
        <end position="237"/>
    </location>
</feature>
<dbReference type="PRINTS" id="PR00344">
    <property type="entry name" value="BCTRLSENSOR"/>
</dbReference>
<evidence type="ECO:0000256" key="8">
    <source>
        <dbReference type="ARBA" id="ARBA00022777"/>
    </source>
</evidence>
<dbReference type="InterPro" id="IPR003661">
    <property type="entry name" value="HisK_dim/P_dom"/>
</dbReference>
<evidence type="ECO:0000313" key="16">
    <source>
        <dbReference type="Proteomes" id="UP001206821"/>
    </source>
</evidence>
<evidence type="ECO:0000256" key="5">
    <source>
        <dbReference type="ARBA" id="ARBA00022553"/>
    </source>
</evidence>
<feature type="domain" description="Histidine kinase" evidence="13">
    <location>
        <begin position="245"/>
        <end position="450"/>
    </location>
</feature>
<evidence type="ECO:0000256" key="3">
    <source>
        <dbReference type="ARBA" id="ARBA00012438"/>
    </source>
</evidence>
<dbReference type="SUPFAM" id="SSF55874">
    <property type="entry name" value="ATPase domain of HSP90 chaperone/DNA topoisomerase II/histidine kinase"/>
    <property type="match status" value="1"/>
</dbReference>
<dbReference type="Pfam" id="PF02518">
    <property type="entry name" value="HATPase_c"/>
    <property type="match status" value="1"/>
</dbReference>
<dbReference type="Gene3D" id="1.10.287.130">
    <property type="match status" value="1"/>
</dbReference>